<dbReference type="EMBL" id="MVBN01000012">
    <property type="protein sequence ID" value="OOK64820.1"/>
    <property type="molecule type" value="Genomic_DNA"/>
</dbReference>
<dbReference type="AlphaFoldDB" id="A0A1V3WD23"/>
<feature type="compositionally biased region" description="Low complexity" evidence="1">
    <location>
        <begin position="602"/>
        <end position="611"/>
    </location>
</feature>
<feature type="domain" description="DUF5632" evidence="2">
    <location>
        <begin position="509"/>
        <end position="591"/>
    </location>
</feature>
<name>A0A1V3WD23_MYCKA</name>
<feature type="compositionally biased region" description="Low complexity" evidence="1">
    <location>
        <begin position="289"/>
        <end position="329"/>
    </location>
</feature>
<feature type="region of interest" description="Disordered" evidence="1">
    <location>
        <begin position="595"/>
        <end position="623"/>
    </location>
</feature>
<protein>
    <recommendedName>
        <fullName evidence="2">DUF5632 domain-containing protein</fullName>
    </recommendedName>
</protein>
<dbReference type="Proteomes" id="UP000188532">
    <property type="component" value="Unassembled WGS sequence"/>
</dbReference>
<evidence type="ECO:0000313" key="3">
    <source>
        <dbReference type="EMBL" id="OOK64820.1"/>
    </source>
</evidence>
<feature type="region of interest" description="Disordered" evidence="1">
    <location>
        <begin position="289"/>
        <end position="379"/>
    </location>
</feature>
<comment type="caution">
    <text evidence="3">The sequence shown here is derived from an EMBL/GenBank/DDBJ whole genome shotgun (WGS) entry which is preliminary data.</text>
</comment>
<feature type="region of interest" description="Disordered" evidence="1">
    <location>
        <begin position="20"/>
        <end position="56"/>
    </location>
</feature>
<accession>A0A1V3WD23</accession>
<feature type="compositionally biased region" description="Basic and acidic residues" evidence="1">
    <location>
        <begin position="41"/>
        <end position="50"/>
    </location>
</feature>
<sequence>MPLPCCHDLVEPSCPQCGLQDSHKPWTNRSGSGQRQAGQFKRNEASDLHNARSQLGVNQGRTAEDLLGRYWRGEQRLTTIASQCEVKSAQSDLVADAVNHLRDQLSEIARSGNDEIERILSDKGSIEAKVAAVNRVIEQSNARASCAGDIATSHIVDAMQKVLSATTGQDAREWLRDHDVNLDGPRPTRPLSVEDLKNSLASKSSETSAFGGDRPAPDMPAQGEAMPPPTPAFGHDRPTPEQLPLLQDRTPMPQTMLAFGGDRPEAGAPAMSNVFPTPLPGAPAIGSPSVPGVSAPASPAAATAPLSPQSLSQSFTTGMMTGAPAAAGTQSLSEGALHAATQPLSPATPPTAPPMAGTPTIPASTPVVPHVPDAGAAAASPAPVLSAPADTTMTSVAPMMTSGQTPAPVAPVSATPAGPLPAYGADLRPPVVTPPVAPPTPTGPVSGAAVAASASSSPSAGSSLVSPVAKSTSQAAAQNQTTSASAPLTGATVAAAAGAAAGDTGRRTAEQQRLRRIVDAVARQEPALSWAAGLRDDARTTLLVTDLAGGWIPPHVRLPAHLTLLEPATRRRDATVEDLLGAVTVAAVHHPHAYISEAGPDAPRSAATAPHAPHPPSTNSGQP</sequence>
<feature type="compositionally biased region" description="Pro residues" evidence="1">
    <location>
        <begin position="431"/>
        <end position="442"/>
    </location>
</feature>
<reference evidence="3 4" key="1">
    <citation type="submission" date="2017-02" db="EMBL/GenBank/DDBJ databases">
        <title>Complete genome sequences of Mycobacterium kansasii strains isolated from rhesus macaques.</title>
        <authorList>
            <person name="Panda A."/>
            <person name="Nagaraj S."/>
            <person name="Zhao X."/>
            <person name="Tettelin H."/>
            <person name="Detolla L.J."/>
        </authorList>
    </citation>
    <scope>NUCLEOTIDE SEQUENCE [LARGE SCALE GENOMIC DNA]</scope>
    <source>
        <strain evidence="3 4">11-3469</strain>
    </source>
</reference>
<evidence type="ECO:0000256" key="1">
    <source>
        <dbReference type="SAM" id="MobiDB-lite"/>
    </source>
</evidence>
<dbReference type="STRING" id="1768.B1T50_01935"/>
<organism evidence="3 4">
    <name type="scientific">Mycobacterium kansasii</name>
    <dbReference type="NCBI Taxonomy" id="1768"/>
    <lineage>
        <taxon>Bacteria</taxon>
        <taxon>Bacillati</taxon>
        <taxon>Actinomycetota</taxon>
        <taxon>Actinomycetes</taxon>
        <taxon>Mycobacteriales</taxon>
        <taxon>Mycobacteriaceae</taxon>
        <taxon>Mycobacterium</taxon>
    </lineage>
</organism>
<dbReference type="Pfam" id="PF18646">
    <property type="entry name" value="DUF5632"/>
    <property type="match status" value="1"/>
</dbReference>
<evidence type="ECO:0000259" key="2">
    <source>
        <dbReference type="Pfam" id="PF18646"/>
    </source>
</evidence>
<feature type="compositionally biased region" description="Low complexity" evidence="1">
    <location>
        <begin position="443"/>
        <end position="465"/>
    </location>
</feature>
<gene>
    <name evidence="3" type="ORF">BZL29_8096</name>
</gene>
<evidence type="ECO:0000313" key="4">
    <source>
        <dbReference type="Proteomes" id="UP000188532"/>
    </source>
</evidence>
<feature type="compositionally biased region" description="Polar residues" evidence="1">
    <location>
        <begin position="199"/>
        <end position="208"/>
    </location>
</feature>
<proteinExistence type="predicted"/>
<feature type="region of interest" description="Disordered" evidence="1">
    <location>
        <begin position="198"/>
        <end position="245"/>
    </location>
</feature>
<feature type="compositionally biased region" description="Polar residues" evidence="1">
    <location>
        <begin position="25"/>
        <end position="37"/>
    </location>
</feature>
<feature type="compositionally biased region" description="Low complexity" evidence="1">
    <location>
        <begin position="354"/>
        <end position="379"/>
    </location>
</feature>
<dbReference type="InterPro" id="IPR040604">
    <property type="entry name" value="DUF5632"/>
</dbReference>
<feature type="region of interest" description="Disordered" evidence="1">
    <location>
        <begin position="431"/>
        <end position="465"/>
    </location>
</feature>